<proteinExistence type="predicted"/>
<accession>A0A9X4QT64</accession>
<dbReference type="RefSeq" id="WP_277531602.1">
    <property type="nucleotide sequence ID" value="NZ_JAPDIA010000003.1"/>
</dbReference>
<reference evidence="1" key="1">
    <citation type="submission" date="2022-10" db="EMBL/GenBank/DDBJ databases">
        <title>Comparative genomic analysis of Cohnella hashimotonis sp. nov., isolated from the International Space Station.</title>
        <authorList>
            <person name="Simpson A."/>
            <person name="Venkateswaran K."/>
        </authorList>
    </citation>
    <scope>NUCLEOTIDE SEQUENCE</scope>
    <source>
        <strain evidence="1">DSM 28161</strain>
    </source>
</reference>
<dbReference type="AlphaFoldDB" id="A0A9X4QT64"/>
<organism evidence="1 2">
    <name type="scientific">Cohnella rhizosphaerae</name>
    <dbReference type="NCBI Taxonomy" id="1457232"/>
    <lineage>
        <taxon>Bacteria</taxon>
        <taxon>Bacillati</taxon>
        <taxon>Bacillota</taxon>
        <taxon>Bacilli</taxon>
        <taxon>Bacillales</taxon>
        <taxon>Paenibacillaceae</taxon>
        <taxon>Cohnella</taxon>
    </lineage>
</organism>
<protein>
    <submittedName>
        <fullName evidence="1">Uncharacterized protein</fullName>
    </submittedName>
</protein>
<evidence type="ECO:0000313" key="2">
    <source>
        <dbReference type="Proteomes" id="UP001153404"/>
    </source>
</evidence>
<sequence length="52" mass="5222">MLQVKKQEALAKLALTRAASNATLVDADAAEIARIAAALQTATEGGIAGGRT</sequence>
<dbReference type="Proteomes" id="UP001153404">
    <property type="component" value="Unassembled WGS sequence"/>
</dbReference>
<comment type="caution">
    <text evidence="1">The sequence shown here is derived from an EMBL/GenBank/DDBJ whole genome shotgun (WGS) entry which is preliminary data.</text>
</comment>
<evidence type="ECO:0000313" key="1">
    <source>
        <dbReference type="EMBL" id="MDG0809998.1"/>
    </source>
</evidence>
<gene>
    <name evidence="1" type="ORF">OMP40_12050</name>
</gene>
<keyword evidence="2" id="KW-1185">Reference proteome</keyword>
<dbReference type="EMBL" id="JAPDIA010000003">
    <property type="protein sequence ID" value="MDG0809998.1"/>
    <property type="molecule type" value="Genomic_DNA"/>
</dbReference>
<name>A0A9X4QT64_9BACL</name>